<organism evidence="1 2">
    <name type="scientific">Pseudomonas phage MR15</name>
    <dbReference type="NCBI Taxonomy" id="2711179"/>
    <lineage>
        <taxon>Viruses</taxon>
        <taxon>Duplodnaviria</taxon>
        <taxon>Heunggongvirae</taxon>
        <taxon>Uroviricota</taxon>
        <taxon>Caudoviricetes</taxon>
        <taxon>Readingvirus</taxon>
        <taxon>Readingvirus MR15</taxon>
    </lineage>
</organism>
<protein>
    <submittedName>
        <fullName evidence="1">Uncharacterized protein</fullName>
    </submittedName>
</protein>
<gene>
    <name evidence="1" type="ORF">Psm1vBMR15_gp87</name>
</gene>
<dbReference type="Proteomes" id="UP000503469">
    <property type="component" value="Segment"/>
</dbReference>
<evidence type="ECO:0000313" key="2">
    <source>
        <dbReference type="Proteomes" id="UP000503469"/>
    </source>
</evidence>
<sequence>MTTKVTITHSQDHYPSKVDVSVIGGQGSADESAKTLIASLEHGQSIDVHLHAGQCVMLAERLAEA</sequence>
<evidence type="ECO:0000313" key="1">
    <source>
        <dbReference type="EMBL" id="QJD55301.1"/>
    </source>
</evidence>
<reference evidence="1 2" key="1">
    <citation type="journal article" date="2020" name="Microb. Biotechnol.">
        <title>Phage biocontrol to combat Pseudomonas syringae pathogens causing disease in cherry.</title>
        <authorList>
            <person name="Rabiey M."/>
            <person name="Roy S.R."/>
            <person name="Holtappels D."/>
            <person name="Franceschetti L."/>
            <person name="Quilty B.J."/>
            <person name="Creeth R."/>
            <person name="Sundin G.W."/>
            <person name="Wagemans J."/>
            <person name="Lavigne R."/>
            <person name="Jackson R.W."/>
        </authorList>
    </citation>
    <scope>NUCLEOTIDE SEQUENCE [LARGE SCALE GENOMIC DNA]</scope>
</reference>
<keyword evidence="2" id="KW-1185">Reference proteome</keyword>
<accession>A0A6M3TE55</accession>
<dbReference type="EMBL" id="MT104475">
    <property type="protein sequence ID" value="QJD55301.1"/>
    <property type="molecule type" value="Genomic_DNA"/>
</dbReference>
<proteinExistence type="predicted"/>
<name>A0A6M3TE55_9CAUD</name>